<dbReference type="InterPro" id="IPR033729">
    <property type="entry name" value="SerRS_core"/>
</dbReference>
<dbReference type="EC" id="6.1.1.11" evidence="1"/>
<evidence type="ECO:0000256" key="6">
    <source>
        <dbReference type="ARBA" id="ARBA00023146"/>
    </source>
</evidence>
<dbReference type="Pfam" id="PF02403">
    <property type="entry name" value="Seryl_tRNA_N"/>
    <property type="match status" value="1"/>
</dbReference>
<dbReference type="SUPFAM" id="SSF46589">
    <property type="entry name" value="tRNA-binding arm"/>
    <property type="match status" value="1"/>
</dbReference>
<evidence type="ECO:0000256" key="5">
    <source>
        <dbReference type="ARBA" id="ARBA00022917"/>
    </source>
</evidence>
<feature type="binding site" evidence="8">
    <location>
        <position position="409"/>
    </location>
    <ligand>
        <name>L-serine</name>
        <dbReference type="ChEBI" id="CHEBI:33384"/>
    </ligand>
</feature>
<feature type="binding site" evidence="8">
    <location>
        <position position="287"/>
    </location>
    <ligand>
        <name>L-serine</name>
        <dbReference type="ChEBI" id="CHEBI:33384"/>
    </ligand>
</feature>
<dbReference type="InterPro" id="IPR002314">
    <property type="entry name" value="aa-tRNA-synt_IIb"/>
</dbReference>
<keyword evidence="5" id="KW-0648">Protein biosynthesis</keyword>
<dbReference type="InterPro" id="IPR006195">
    <property type="entry name" value="aa-tRNA-synth_II"/>
</dbReference>
<evidence type="ECO:0000313" key="12">
    <source>
        <dbReference type="EMBL" id="CCI47595.1"/>
    </source>
</evidence>
<keyword evidence="3" id="KW-0547">Nucleotide-binding</keyword>
<protein>
    <recommendedName>
        <fullName evidence="1">serine--tRNA ligase</fullName>
        <ecNumber evidence="1">6.1.1.11</ecNumber>
    </recommendedName>
    <alternativeName>
        <fullName evidence="7">Seryl-tRNA synthetase</fullName>
    </alternativeName>
</protein>
<sequence length="461" mass="52725">MRLHGQRIQSLYRQVTYSTVKPRLDYKKVTENLDEWVRNVRNRKCDANPERVAVLYQHRRTLETELNHLRARRNISVQQIGARKSQELDTMDDLLKDMQRNGRQLKETITSKENELEQITSELEMEAMKLPNDTHPHTPIGSDNASKLIASYGEKPKFDFPLRDHSDLMHDLDLIDTLSGAKVAGSKFIYLRNEAAMMELALIQYTLRKLQDRGFEIVFPPDLARGTLIESCGFQPRGEATQIYSIAESDLCLTATSEITLASMKSNEILSTNDLPLKYAAFSHCFRTEIGHGGRPTRGMYRIHQFSKVEMFAFCANVTQSEQFFEEMLTIQCEMYQELGLHFNVVEMATEELGAPAHRKLDILAWMPGRQEYGEISSLSYCTDYQARRLNIRHKAFKKDSATFVHTLNGTGCAVPRLLIALLESYQQVDGSVQIPGVLQPFLGMQAVIRPRSRDREKAAL</sequence>
<name>A0A024GLJ3_9STRA</name>
<dbReference type="PIRSF" id="PIRSF001529">
    <property type="entry name" value="Ser-tRNA-synth_IIa"/>
    <property type="match status" value="1"/>
</dbReference>
<keyword evidence="10" id="KW-0175">Coiled coil</keyword>
<dbReference type="InterPro" id="IPR002317">
    <property type="entry name" value="Ser-tRNA-ligase_type_1"/>
</dbReference>
<organism evidence="12 13">
    <name type="scientific">Albugo candida</name>
    <dbReference type="NCBI Taxonomy" id="65357"/>
    <lineage>
        <taxon>Eukaryota</taxon>
        <taxon>Sar</taxon>
        <taxon>Stramenopiles</taxon>
        <taxon>Oomycota</taxon>
        <taxon>Peronosporomycetes</taxon>
        <taxon>Albuginales</taxon>
        <taxon>Albuginaceae</taxon>
        <taxon>Albugo</taxon>
    </lineage>
</organism>
<accession>A0A024GLJ3</accession>
<evidence type="ECO:0000259" key="11">
    <source>
        <dbReference type="PROSITE" id="PS50862"/>
    </source>
</evidence>
<dbReference type="NCBIfam" id="TIGR00414">
    <property type="entry name" value="serS"/>
    <property type="match status" value="1"/>
</dbReference>
<feature type="binding site" evidence="9">
    <location>
        <begin position="287"/>
        <end position="289"/>
    </location>
    <ligand>
        <name>ATP</name>
        <dbReference type="ChEBI" id="CHEBI:30616"/>
    </ligand>
</feature>
<dbReference type="InterPro" id="IPR045864">
    <property type="entry name" value="aa-tRNA-synth_II/BPL/LPL"/>
</dbReference>
<evidence type="ECO:0000256" key="9">
    <source>
        <dbReference type="PIRSR" id="PIRSR001529-2"/>
    </source>
</evidence>
<dbReference type="GO" id="GO:0004828">
    <property type="term" value="F:serine-tRNA ligase activity"/>
    <property type="evidence" value="ECO:0007669"/>
    <property type="project" value="UniProtKB-EC"/>
</dbReference>
<dbReference type="OrthoDB" id="10264585at2759"/>
<evidence type="ECO:0000256" key="4">
    <source>
        <dbReference type="ARBA" id="ARBA00022840"/>
    </source>
</evidence>
<evidence type="ECO:0000313" key="13">
    <source>
        <dbReference type="Proteomes" id="UP000053237"/>
    </source>
</evidence>
<keyword evidence="13" id="KW-1185">Reference proteome</keyword>
<evidence type="ECO:0000256" key="7">
    <source>
        <dbReference type="ARBA" id="ARBA00031113"/>
    </source>
</evidence>
<feature type="binding site" evidence="8">
    <location>
        <position position="310"/>
    </location>
    <ligand>
        <name>L-serine</name>
        <dbReference type="ChEBI" id="CHEBI:33384"/>
    </ligand>
</feature>
<gene>
    <name evidence="12" type="ORF">BN9_086020</name>
</gene>
<dbReference type="FunFam" id="3.30.930.10:FF:000055">
    <property type="entry name" value="Serine--tRNA ligase"/>
    <property type="match status" value="1"/>
</dbReference>
<dbReference type="InParanoid" id="A0A024GLJ3"/>
<dbReference type="CDD" id="cd00770">
    <property type="entry name" value="SerRS_core"/>
    <property type="match status" value="1"/>
</dbReference>
<dbReference type="EMBL" id="CAIX01000177">
    <property type="protein sequence ID" value="CCI47595.1"/>
    <property type="molecule type" value="Genomic_DNA"/>
</dbReference>
<evidence type="ECO:0000256" key="2">
    <source>
        <dbReference type="ARBA" id="ARBA00022598"/>
    </source>
</evidence>
<dbReference type="Pfam" id="PF00587">
    <property type="entry name" value="tRNA-synt_2b"/>
    <property type="match status" value="1"/>
</dbReference>
<feature type="domain" description="Aminoacyl-transfer RNA synthetases class-II family profile" evidence="11">
    <location>
        <begin position="164"/>
        <end position="436"/>
    </location>
</feature>
<dbReference type="Gene3D" id="3.30.930.10">
    <property type="entry name" value="Bira Bifunctional Protein, Domain 2"/>
    <property type="match status" value="1"/>
</dbReference>
<dbReference type="Gene3D" id="1.10.287.40">
    <property type="entry name" value="Serine-tRNA synthetase, tRNA binding domain"/>
    <property type="match status" value="1"/>
</dbReference>
<evidence type="ECO:0000256" key="3">
    <source>
        <dbReference type="ARBA" id="ARBA00022741"/>
    </source>
</evidence>
<reference evidence="12 13" key="1">
    <citation type="submission" date="2012-05" db="EMBL/GenBank/DDBJ databases">
        <title>Recombination and specialization in a pathogen metapopulation.</title>
        <authorList>
            <person name="Gardiner A."/>
            <person name="Kemen E."/>
            <person name="Schultz-Larsen T."/>
            <person name="MacLean D."/>
            <person name="Van Oosterhout C."/>
            <person name="Jones J.D.G."/>
        </authorList>
    </citation>
    <scope>NUCLEOTIDE SEQUENCE [LARGE SCALE GENOMIC DNA]</scope>
    <source>
        <strain evidence="12 13">Ac Nc2</strain>
    </source>
</reference>
<comment type="caution">
    <text evidence="12">The sequence shown here is derived from an EMBL/GenBank/DDBJ whole genome shotgun (WGS) entry which is preliminary data.</text>
</comment>
<dbReference type="AlphaFoldDB" id="A0A024GLJ3"/>
<dbReference type="Proteomes" id="UP000053237">
    <property type="component" value="Unassembled WGS sequence"/>
</dbReference>
<proteinExistence type="predicted"/>
<evidence type="ECO:0000256" key="1">
    <source>
        <dbReference type="ARBA" id="ARBA00012840"/>
    </source>
</evidence>
<dbReference type="GO" id="GO:0006434">
    <property type="term" value="P:seryl-tRNA aminoacylation"/>
    <property type="evidence" value="ECO:0007669"/>
    <property type="project" value="InterPro"/>
</dbReference>
<keyword evidence="2" id="KW-0436">Ligase</keyword>
<dbReference type="PROSITE" id="PS50862">
    <property type="entry name" value="AA_TRNA_LIGASE_II"/>
    <property type="match status" value="1"/>
</dbReference>
<keyword evidence="4 9" id="KW-0067">ATP-binding</keyword>
<keyword evidence="6" id="KW-0030">Aminoacyl-tRNA synthetase</keyword>
<dbReference type="SUPFAM" id="SSF55681">
    <property type="entry name" value="Class II aaRS and biotin synthetases"/>
    <property type="match status" value="1"/>
</dbReference>
<dbReference type="InterPro" id="IPR015866">
    <property type="entry name" value="Ser-tRNA-synth_1_N"/>
</dbReference>
<evidence type="ECO:0000256" key="10">
    <source>
        <dbReference type="SAM" id="Coils"/>
    </source>
</evidence>
<dbReference type="GO" id="GO:0005524">
    <property type="term" value="F:ATP binding"/>
    <property type="evidence" value="ECO:0007669"/>
    <property type="project" value="UniProtKB-KW"/>
</dbReference>
<feature type="binding site" evidence="9">
    <location>
        <begin position="375"/>
        <end position="378"/>
    </location>
    <ligand>
        <name>ATP</name>
        <dbReference type="ChEBI" id="CHEBI:30616"/>
    </ligand>
</feature>
<feature type="site" description="Important for serine binding" evidence="8">
    <location>
        <position position="411"/>
    </location>
</feature>
<feature type="coiled-coil region" evidence="10">
    <location>
        <begin position="88"/>
        <end position="129"/>
    </location>
</feature>
<dbReference type="PANTHER" id="PTHR11778">
    <property type="entry name" value="SERYL-TRNA SYNTHETASE"/>
    <property type="match status" value="1"/>
</dbReference>
<evidence type="ECO:0000256" key="8">
    <source>
        <dbReference type="PIRSR" id="PIRSR001529-1"/>
    </source>
</evidence>
<dbReference type="PRINTS" id="PR00981">
    <property type="entry name" value="TRNASYNTHSER"/>
</dbReference>
<dbReference type="GO" id="GO:0005737">
    <property type="term" value="C:cytoplasm"/>
    <property type="evidence" value="ECO:0007669"/>
    <property type="project" value="UniProtKB-ARBA"/>
</dbReference>
<dbReference type="InterPro" id="IPR042103">
    <property type="entry name" value="SerRS_1_N_sf"/>
</dbReference>
<dbReference type="STRING" id="65357.A0A024GLJ3"/>
<feature type="binding site" evidence="8">
    <location>
        <position position="256"/>
    </location>
    <ligand>
        <name>L-serine</name>
        <dbReference type="ChEBI" id="CHEBI:33384"/>
    </ligand>
</feature>
<dbReference type="InterPro" id="IPR010978">
    <property type="entry name" value="tRNA-bd_arm"/>
</dbReference>